<gene>
    <name evidence="10" type="primary">LOC107221096</name>
</gene>
<keyword evidence="5 6" id="KW-0539">Nucleus</keyword>
<organism evidence="9 10">
    <name type="scientific">Neodiprion lecontei</name>
    <name type="common">Redheaded pine sawfly</name>
    <dbReference type="NCBI Taxonomy" id="441921"/>
    <lineage>
        <taxon>Eukaryota</taxon>
        <taxon>Metazoa</taxon>
        <taxon>Ecdysozoa</taxon>
        <taxon>Arthropoda</taxon>
        <taxon>Hexapoda</taxon>
        <taxon>Insecta</taxon>
        <taxon>Pterygota</taxon>
        <taxon>Neoptera</taxon>
        <taxon>Endopterygota</taxon>
        <taxon>Hymenoptera</taxon>
        <taxon>Tenthredinoidea</taxon>
        <taxon>Diprionidae</taxon>
        <taxon>Diprioninae</taxon>
        <taxon>Neodiprion</taxon>
    </lineage>
</organism>
<dbReference type="PROSITE" id="PS00658">
    <property type="entry name" value="FORK_HEAD_2"/>
    <property type="match status" value="1"/>
</dbReference>
<keyword evidence="3 6" id="KW-0238">DNA-binding</keyword>
<dbReference type="SUPFAM" id="SSF46785">
    <property type="entry name" value="Winged helix' DNA-binding domain"/>
    <property type="match status" value="1"/>
</dbReference>
<keyword evidence="4" id="KW-0804">Transcription</keyword>
<evidence type="ECO:0000256" key="1">
    <source>
        <dbReference type="ARBA" id="ARBA00004123"/>
    </source>
</evidence>
<evidence type="ECO:0000256" key="3">
    <source>
        <dbReference type="ARBA" id="ARBA00023125"/>
    </source>
</evidence>
<protein>
    <submittedName>
        <fullName evidence="10">Uncharacterized protein LOC107221096</fullName>
    </submittedName>
</protein>
<dbReference type="InterPro" id="IPR047119">
    <property type="entry name" value="FOXN2/3-like"/>
</dbReference>
<dbReference type="PANTHER" id="PTHR13962">
    <property type="entry name" value="FORKHEAD BOX PROTEIN N3-LIKE PROTEIN-RELATED"/>
    <property type="match status" value="1"/>
</dbReference>
<feature type="domain" description="Fork-head" evidence="8">
    <location>
        <begin position="305"/>
        <end position="377"/>
    </location>
</feature>
<evidence type="ECO:0000256" key="4">
    <source>
        <dbReference type="ARBA" id="ARBA00023163"/>
    </source>
</evidence>
<sequence length="573" mass="62998">MMIGPSSGTSGAMPNRETTESSGVRAKRKVFDDLGMDHFCDDSCQSDNKRYHLTELSSNGVHGIYGGSSSTISSEKSVSPSVTYVPNAGISPMSSEDISSSGSMARLEVLVVDGNWDESSMSTNLTSLSSHHSNVINSTVLSDIQSLQDNYGTMPNYWNTANVSNANNVNQTPEVFIPQNTQPAEDQENGNLSWLLDFKLDSLIEAPEEKFSVLGSRDNQNGVSNVSNRFMTNKMSTGSSSSSSGSVSSFVHEIRRPYTHAGLSSGPGNLHGHIQNETNSSLPNNYNAVNEARNLGAGRYGGPKKPPFTYTELIEHALQERGELTVSAIYQWISEHFPYYKSNDDRWKNSVRHNLSINPHFRKGSKAPHGAGHLWAIANRGETRPRQITPIGGGTLTRQFVAKNGQDNSYRKNSNNLRSQLINQVVTMDEIAAATASIQQPEENNEIINTVTLEHCAEQILSGIKREVEVQYLVPMVIPNNGDHNTIQQNQQNSQSEQHYHLKETDFLNPVSKEVVAEECGLIGEGYLVTDLNPTTLGLNMVESETIMPENLFGEELSFQFYELTSPSQLQSA</sequence>
<evidence type="ECO:0000313" key="9">
    <source>
        <dbReference type="Proteomes" id="UP000829291"/>
    </source>
</evidence>
<evidence type="ECO:0000256" key="2">
    <source>
        <dbReference type="ARBA" id="ARBA00023015"/>
    </source>
</evidence>
<dbReference type="SMART" id="SM00339">
    <property type="entry name" value="FH"/>
    <property type="match status" value="1"/>
</dbReference>
<dbReference type="PROSITE" id="PS50039">
    <property type="entry name" value="FORK_HEAD_3"/>
    <property type="match status" value="1"/>
</dbReference>
<accession>A0ABM3GED4</accession>
<dbReference type="Gene3D" id="1.10.10.10">
    <property type="entry name" value="Winged helix-like DNA-binding domain superfamily/Winged helix DNA-binding domain"/>
    <property type="match status" value="1"/>
</dbReference>
<keyword evidence="9" id="KW-1185">Reference proteome</keyword>
<dbReference type="InterPro" id="IPR030456">
    <property type="entry name" value="TF_fork_head_CS_2"/>
</dbReference>
<name>A0ABM3GED4_NEOLC</name>
<evidence type="ECO:0000313" key="10">
    <source>
        <dbReference type="RefSeq" id="XP_046598639.1"/>
    </source>
</evidence>
<evidence type="ECO:0000259" key="8">
    <source>
        <dbReference type="PROSITE" id="PS50039"/>
    </source>
</evidence>
<feature type="region of interest" description="Disordered" evidence="7">
    <location>
        <begin position="1"/>
        <end position="26"/>
    </location>
</feature>
<evidence type="ECO:0000256" key="7">
    <source>
        <dbReference type="SAM" id="MobiDB-lite"/>
    </source>
</evidence>
<proteinExistence type="predicted"/>
<dbReference type="InterPro" id="IPR036388">
    <property type="entry name" value="WH-like_DNA-bd_sf"/>
</dbReference>
<dbReference type="InterPro" id="IPR001766">
    <property type="entry name" value="Fork_head_dom"/>
</dbReference>
<dbReference type="CDD" id="cd00059">
    <property type="entry name" value="FH_FOX"/>
    <property type="match status" value="1"/>
</dbReference>
<keyword evidence="2" id="KW-0805">Transcription regulation</keyword>
<evidence type="ECO:0000256" key="6">
    <source>
        <dbReference type="PROSITE-ProRule" id="PRU00089"/>
    </source>
</evidence>
<dbReference type="RefSeq" id="XP_046598639.1">
    <property type="nucleotide sequence ID" value="XM_046742683.1"/>
</dbReference>
<comment type="subcellular location">
    <subcellularLocation>
        <location evidence="1 6">Nucleus</location>
    </subcellularLocation>
</comment>
<feature type="DNA-binding region" description="Fork-head" evidence="6">
    <location>
        <begin position="305"/>
        <end position="377"/>
    </location>
</feature>
<dbReference type="Proteomes" id="UP000829291">
    <property type="component" value="Chromosome 6"/>
</dbReference>
<dbReference type="Pfam" id="PF00250">
    <property type="entry name" value="Forkhead"/>
    <property type="match status" value="1"/>
</dbReference>
<evidence type="ECO:0000256" key="5">
    <source>
        <dbReference type="ARBA" id="ARBA00023242"/>
    </source>
</evidence>
<dbReference type="GeneID" id="107221096"/>
<feature type="compositionally biased region" description="Polar residues" evidence="7">
    <location>
        <begin position="1"/>
        <end position="12"/>
    </location>
</feature>
<dbReference type="PANTHER" id="PTHR13962:SF17">
    <property type="entry name" value="FORKHEAD BOX PROTEIN N4"/>
    <property type="match status" value="1"/>
</dbReference>
<dbReference type="PRINTS" id="PR00053">
    <property type="entry name" value="FORKHEAD"/>
</dbReference>
<dbReference type="InterPro" id="IPR036390">
    <property type="entry name" value="WH_DNA-bd_sf"/>
</dbReference>
<reference evidence="10" key="1">
    <citation type="submission" date="2025-08" db="UniProtKB">
        <authorList>
            <consortium name="RefSeq"/>
        </authorList>
    </citation>
    <scope>IDENTIFICATION</scope>
    <source>
        <tissue evidence="10">Thorax and Abdomen</tissue>
    </source>
</reference>